<dbReference type="GO" id="GO:0012505">
    <property type="term" value="C:endomembrane system"/>
    <property type="evidence" value="ECO:0007669"/>
    <property type="project" value="UniProtKB-SubCell"/>
</dbReference>
<proteinExistence type="inferred from homology"/>
<dbReference type="InterPro" id="IPR004316">
    <property type="entry name" value="SWEET_rpt"/>
</dbReference>
<evidence type="ECO:0000256" key="1">
    <source>
        <dbReference type="ARBA" id="ARBA00004127"/>
    </source>
</evidence>
<dbReference type="PANTHER" id="PTHR10791:SF245">
    <property type="entry name" value="SUGAR TRANSPORTER SWEET"/>
    <property type="match status" value="1"/>
</dbReference>
<evidence type="ECO:0000313" key="11">
    <source>
        <dbReference type="Proteomes" id="UP000035681"/>
    </source>
</evidence>
<protein>
    <recommendedName>
        <fullName evidence="3">Sugar transporter SWEET1</fullName>
    </recommendedName>
</protein>
<evidence type="ECO:0000313" key="12">
    <source>
        <dbReference type="WBParaSite" id="TCONS_00004544.p1"/>
    </source>
</evidence>
<evidence type="ECO:0000256" key="10">
    <source>
        <dbReference type="SAM" id="Phobius"/>
    </source>
</evidence>
<feature type="transmembrane region" description="Helical" evidence="10">
    <location>
        <begin position="161"/>
        <end position="182"/>
    </location>
</feature>
<evidence type="ECO:0000256" key="2">
    <source>
        <dbReference type="ARBA" id="ARBA00007809"/>
    </source>
</evidence>
<dbReference type="GO" id="GO:0051119">
    <property type="term" value="F:sugar transmembrane transporter activity"/>
    <property type="evidence" value="ECO:0007669"/>
    <property type="project" value="InterPro"/>
</dbReference>
<keyword evidence="6 10" id="KW-0812">Transmembrane</keyword>
<dbReference type="Gene3D" id="1.20.1280.290">
    <property type="match status" value="2"/>
</dbReference>
<evidence type="ECO:0000256" key="8">
    <source>
        <dbReference type="ARBA" id="ARBA00022989"/>
    </source>
</evidence>
<dbReference type="PANTHER" id="PTHR10791">
    <property type="entry name" value="RAG1-ACTIVATING PROTEIN 1"/>
    <property type="match status" value="1"/>
</dbReference>
<feature type="transmembrane region" description="Helical" evidence="10">
    <location>
        <begin position="129"/>
        <end position="149"/>
    </location>
</feature>
<evidence type="ECO:0000256" key="7">
    <source>
        <dbReference type="ARBA" id="ARBA00022737"/>
    </source>
</evidence>
<dbReference type="GO" id="GO:0016020">
    <property type="term" value="C:membrane"/>
    <property type="evidence" value="ECO:0007669"/>
    <property type="project" value="InterPro"/>
</dbReference>
<sequence>IYIKVKMNAIELFGLWLAVFSIGFTFLPIFQVLEWKKRGSSDGFSSINLVLPMLMMSCWFKHGILTDDKNNMMINGINLFFFTFYVSIFAYYQSRRRNVLMQVMSLLTTIYFIFKHVDNTHPDKAPDVMGSIAAGTQIFGMIGGIYDLLRAIKLGTMEYIPAVIQFAIFPLTAQWTLFGYLVGNQYMFIANIAGLLLNIVTLAAYFVYPPLTWKVPIFNIEPQRKIKIISNNININYPIDCPEGTFLYCQHAFNKAMGIDINLTWKNISQIQPTVDSYMLQNVDNYIDSCQKRRDFYSCLGNKYTACINRYHLLNKIDDPSLTLSAYLYSAFWRGFDFSCNGGLTTAIYSPETFNQTSLQNDITQCQKLLLNDMKNSLNNICLNTQSYMKCMQDFYIQRINLQMGWFACEKARIQFADDCPDLRCLYNNYLINNT</sequence>
<evidence type="ECO:0000256" key="9">
    <source>
        <dbReference type="ARBA" id="ARBA00023136"/>
    </source>
</evidence>
<keyword evidence="5" id="KW-0762">Sugar transport</keyword>
<reference evidence="12" key="1">
    <citation type="submission" date="2024-02" db="UniProtKB">
        <authorList>
            <consortium name="WormBaseParasite"/>
        </authorList>
    </citation>
    <scope>IDENTIFICATION</scope>
</reference>
<keyword evidence="11" id="KW-1185">Reference proteome</keyword>
<evidence type="ECO:0000256" key="6">
    <source>
        <dbReference type="ARBA" id="ARBA00022692"/>
    </source>
</evidence>
<comment type="similarity">
    <text evidence="2">Belongs to the SWEET sugar transporter family.</text>
</comment>
<name>A0AAF5D245_STRER</name>
<keyword evidence="4" id="KW-0813">Transport</keyword>
<evidence type="ECO:0000256" key="4">
    <source>
        <dbReference type="ARBA" id="ARBA00022448"/>
    </source>
</evidence>
<feature type="transmembrane region" description="Helical" evidence="10">
    <location>
        <begin position="72"/>
        <end position="92"/>
    </location>
</feature>
<keyword evidence="9 10" id="KW-0472">Membrane</keyword>
<dbReference type="WBParaSite" id="TCONS_00004544.p1">
    <property type="protein sequence ID" value="TCONS_00004544.p1"/>
    <property type="gene ID" value="XLOC_002152"/>
</dbReference>
<feature type="transmembrane region" description="Helical" evidence="10">
    <location>
        <begin position="12"/>
        <end position="33"/>
    </location>
</feature>
<feature type="transmembrane region" description="Helical" evidence="10">
    <location>
        <begin position="99"/>
        <end position="117"/>
    </location>
</feature>
<dbReference type="Pfam" id="PF03083">
    <property type="entry name" value="MtN3_slv"/>
    <property type="match status" value="2"/>
</dbReference>
<evidence type="ECO:0000256" key="3">
    <source>
        <dbReference type="ARBA" id="ARBA00021741"/>
    </source>
</evidence>
<evidence type="ECO:0000256" key="5">
    <source>
        <dbReference type="ARBA" id="ARBA00022597"/>
    </source>
</evidence>
<comment type="subcellular location">
    <subcellularLocation>
        <location evidence="1">Endomembrane system</location>
        <topology evidence="1">Multi-pass membrane protein</topology>
    </subcellularLocation>
</comment>
<accession>A0AAF5D245</accession>
<organism evidence="11 12">
    <name type="scientific">Strongyloides stercoralis</name>
    <name type="common">Threadworm</name>
    <dbReference type="NCBI Taxonomy" id="6248"/>
    <lineage>
        <taxon>Eukaryota</taxon>
        <taxon>Metazoa</taxon>
        <taxon>Ecdysozoa</taxon>
        <taxon>Nematoda</taxon>
        <taxon>Chromadorea</taxon>
        <taxon>Rhabditida</taxon>
        <taxon>Tylenchina</taxon>
        <taxon>Panagrolaimomorpha</taxon>
        <taxon>Strongyloidoidea</taxon>
        <taxon>Strongyloididae</taxon>
        <taxon>Strongyloides</taxon>
    </lineage>
</organism>
<dbReference type="AlphaFoldDB" id="A0AAF5D245"/>
<keyword evidence="7" id="KW-0677">Repeat</keyword>
<feature type="transmembrane region" description="Helical" evidence="10">
    <location>
        <begin position="188"/>
        <end position="208"/>
    </location>
</feature>
<dbReference type="Proteomes" id="UP000035681">
    <property type="component" value="Unplaced"/>
</dbReference>
<keyword evidence="8 10" id="KW-1133">Transmembrane helix</keyword>
<dbReference type="InterPro" id="IPR047664">
    <property type="entry name" value="SWEET"/>
</dbReference>